<organism evidence="1 2">
    <name type="scientific">Tachysurus vachellii</name>
    <name type="common">Darkbarbel catfish</name>
    <name type="synonym">Pelteobagrus vachellii</name>
    <dbReference type="NCBI Taxonomy" id="175792"/>
    <lineage>
        <taxon>Eukaryota</taxon>
        <taxon>Metazoa</taxon>
        <taxon>Chordata</taxon>
        <taxon>Craniata</taxon>
        <taxon>Vertebrata</taxon>
        <taxon>Euteleostomi</taxon>
        <taxon>Actinopterygii</taxon>
        <taxon>Neopterygii</taxon>
        <taxon>Teleostei</taxon>
        <taxon>Ostariophysi</taxon>
        <taxon>Siluriformes</taxon>
        <taxon>Bagridae</taxon>
        <taxon>Tachysurus</taxon>
    </lineage>
</organism>
<dbReference type="GO" id="GO:0003700">
    <property type="term" value="F:DNA-binding transcription factor activity"/>
    <property type="evidence" value="ECO:0007669"/>
    <property type="project" value="InterPro"/>
</dbReference>
<dbReference type="PANTHER" id="PTHR47456:SF1">
    <property type="entry name" value="PHD-TYPE DOMAIN-CONTAINING PROTEIN"/>
    <property type="match status" value="1"/>
</dbReference>
<evidence type="ECO:0000313" key="2">
    <source>
        <dbReference type="Proteomes" id="UP001187315"/>
    </source>
</evidence>
<gene>
    <name evidence="1" type="ORF">Q7C36_006872</name>
</gene>
<dbReference type="Proteomes" id="UP001187315">
    <property type="component" value="Unassembled WGS sequence"/>
</dbReference>
<dbReference type="PANTHER" id="PTHR47456">
    <property type="entry name" value="PHD-TYPE DOMAIN-CONTAINING PROTEIN"/>
    <property type="match status" value="1"/>
</dbReference>
<comment type="caution">
    <text evidence="1">The sequence shown here is derived from an EMBL/GenBank/DDBJ whole genome shotgun (WGS) entry which is preliminary data.</text>
</comment>
<dbReference type="EMBL" id="JAVHJS010000006">
    <property type="protein sequence ID" value="KAK2855003.1"/>
    <property type="molecule type" value="Genomic_DNA"/>
</dbReference>
<dbReference type="InterPro" id="IPR029309">
    <property type="entry name" value="CaRF"/>
</dbReference>
<evidence type="ECO:0000313" key="1">
    <source>
        <dbReference type="EMBL" id="KAK2855003.1"/>
    </source>
</evidence>
<reference evidence="1" key="1">
    <citation type="submission" date="2023-08" db="EMBL/GenBank/DDBJ databases">
        <title>Pelteobagrus vachellii genome.</title>
        <authorList>
            <person name="Liu H."/>
        </authorList>
    </citation>
    <scope>NUCLEOTIDE SEQUENCE</scope>
    <source>
        <strain evidence="1">PRFRI_2022a</strain>
        <tissue evidence="1">Muscle</tissue>
    </source>
</reference>
<keyword evidence="2" id="KW-1185">Reference proteome</keyword>
<sequence length="318" mass="36393">MDNGGQNSHTGWLPTNFKICSSSEEYITGIVSSEEELKHLLESHKRASGTSYTIWSDDSHKKQKVTPRCLWKVEDYSEHVPLSVKRRVIYACQHGKNYKKTTTTDDLHTEHEYTRRKRLHIQNSKKVDCPAKLYVRYVERYDQFAVAKRSSRTEKQVAIKGVLESLKENTSVTSEIIHVKIPLAGAHKNHKTSQNCHFSNNIHYNVALTQDSQRNEIGNQEDLCFDGFDSPVPSTGKQKHSSVSRSPGVAVDQWHLREQLKTLHDISYICTDKEAIKNASRVIHGLCETLKSSLHEEDGLVLQQQEPPRKTLELYQVT</sequence>
<protein>
    <submittedName>
        <fullName evidence="1">Uncharacterized protein</fullName>
    </submittedName>
</protein>
<name>A0AA88SY31_TACVA</name>
<proteinExistence type="predicted"/>
<dbReference type="Pfam" id="PF15299">
    <property type="entry name" value="ALS2CR8"/>
    <property type="match status" value="1"/>
</dbReference>
<dbReference type="AlphaFoldDB" id="A0AA88SY31"/>
<accession>A0AA88SY31</accession>